<comment type="caution">
    <text evidence="1">The sequence shown here is derived from an EMBL/GenBank/DDBJ whole genome shotgun (WGS) entry which is preliminary data.</text>
</comment>
<organism evidence="1 2">
    <name type="scientific">Xanthomonas theicola</name>
    <dbReference type="NCBI Taxonomy" id="56464"/>
    <lineage>
        <taxon>Bacteria</taxon>
        <taxon>Pseudomonadati</taxon>
        <taxon>Pseudomonadota</taxon>
        <taxon>Gammaproteobacteria</taxon>
        <taxon>Lysobacterales</taxon>
        <taxon>Lysobacteraceae</taxon>
        <taxon>Xanthomonas</taxon>
    </lineage>
</organism>
<reference evidence="1 2" key="1">
    <citation type="submission" date="2016-08" db="EMBL/GenBank/DDBJ databases">
        <title>Evolution of the type three secretion system and type three effector repertoires in Xanthomonas.</title>
        <authorList>
            <person name="Merda D."/>
            <person name="Briand M."/>
            <person name="Bosis E."/>
            <person name="Rousseau C."/>
            <person name="Portier P."/>
            <person name="Jacques M.-A."/>
            <person name="Fischer-Le Saux M."/>
        </authorList>
    </citation>
    <scope>NUCLEOTIDE SEQUENCE [LARGE SCALE GENOMIC DNA]</scope>
    <source>
        <strain evidence="1 2">CFBP 4691</strain>
    </source>
</reference>
<sequence>MNGAGYDHQQPWRQVMRIHAVQFQPGLSVAEFIERDGAEVERYRALSRWRWPKVVAARSVRAAVVRASAAPGRTATRAEPAAARPA</sequence>
<dbReference type="RefSeq" id="WP_128421038.1">
    <property type="nucleotide sequence ID" value="NZ_CP049017.1"/>
</dbReference>
<keyword evidence="2" id="KW-1185">Reference proteome</keyword>
<evidence type="ECO:0000313" key="2">
    <source>
        <dbReference type="Proteomes" id="UP000239898"/>
    </source>
</evidence>
<gene>
    <name evidence="1" type="ORF">XthCFBP4691_14335</name>
</gene>
<proteinExistence type="predicted"/>
<dbReference type="Proteomes" id="UP000239898">
    <property type="component" value="Unassembled WGS sequence"/>
</dbReference>
<protein>
    <submittedName>
        <fullName evidence="1">Uncharacterized protein</fullName>
    </submittedName>
</protein>
<dbReference type="EMBL" id="MIGX01000077">
    <property type="protein sequence ID" value="PPT88454.1"/>
    <property type="molecule type" value="Genomic_DNA"/>
</dbReference>
<dbReference type="AlphaFoldDB" id="A0A2S6ZCS0"/>
<accession>A0A2S6ZCS0</accession>
<evidence type="ECO:0000313" key="1">
    <source>
        <dbReference type="EMBL" id="PPT88454.1"/>
    </source>
</evidence>
<name>A0A2S6ZCS0_9XANT</name>